<organism evidence="1">
    <name type="scientific">Cucumis melo</name>
    <name type="common">Muskmelon</name>
    <dbReference type="NCBI Taxonomy" id="3656"/>
    <lineage>
        <taxon>Eukaryota</taxon>
        <taxon>Viridiplantae</taxon>
        <taxon>Streptophyta</taxon>
        <taxon>Embryophyta</taxon>
        <taxon>Tracheophyta</taxon>
        <taxon>Spermatophyta</taxon>
        <taxon>Magnoliopsida</taxon>
        <taxon>eudicotyledons</taxon>
        <taxon>Gunneridae</taxon>
        <taxon>Pentapetalae</taxon>
        <taxon>rosids</taxon>
        <taxon>fabids</taxon>
        <taxon>Cucurbitales</taxon>
        <taxon>Cucurbitaceae</taxon>
        <taxon>Benincaseae</taxon>
        <taxon>Cucumis</taxon>
    </lineage>
</organism>
<evidence type="ECO:0000313" key="1">
    <source>
        <dbReference type="EnsemblPlants" id="MELO3C032867.2.1"/>
    </source>
</evidence>
<proteinExistence type="predicted"/>
<dbReference type="AlphaFoldDB" id="A0A9I9EF22"/>
<reference evidence="1" key="1">
    <citation type="submission" date="2023-03" db="UniProtKB">
        <authorList>
            <consortium name="EnsemblPlants"/>
        </authorList>
    </citation>
    <scope>IDENTIFICATION</scope>
</reference>
<dbReference type="Gramene" id="MELO3C032867.2.1">
    <property type="protein sequence ID" value="MELO3C032867.2.1"/>
    <property type="gene ID" value="MELO3C032867.2"/>
</dbReference>
<name>A0A9I9EF22_CUCME</name>
<dbReference type="EnsemblPlants" id="MELO3C032867.2.1">
    <property type="protein sequence ID" value="MELO3C032867.2.1"/>
    <property type="gene ID" value="MELO3C032867.2"/>
</dbReference>
<accession>A0A9I9EF22</accession>
<protein>
    <submittedName>
        <fullName evidence="1">Uncharacterized protein</fullName>
    </submittedName>
</protein>
<sequence>MEEEEEDHSNTCDMTYYDLPGLALTVSMKEDVKRRKQSKNVKKKSFFILLTSVSLGISVKRKPGNVYHNALRD</sequence>